<evidence type="ECO:0000313" key="12">
    <source>
        <dbReference type="Proteomes" id="UP000192980"/>
    </source>
</evidence>
<evidence type="ECO:0000256" key="6">
    <source>
        <dbReference type="ARBA" id="ARBA00023002"/>
    </source>
</evidence>
<dbReference type="GO" id="GO:0020037">
    <property type="term" value="F:heme binding"/>
    <property type="evidence" value="ECO:0007669"/>
    <property type="project" value="InterPro"/>
</dbReference>
<evidence type="ECO:0000259" key="10">
    <source>
        <dbReference type="PROSITE" id="PS51007"/>
    </source>
</evidence>
<dbReference type="PIRSF" id="PIRSF000294">
    <property type="entry name" value="Cytochrome-c_peroxidase"/>
    <property type="match status" value="1"/>
</dbReference>
<dbReference type="InterPro" id="IPR051395">
    <property type="entry name" value="Cytochrome_c_Peroxidase/MauG"/>
</dbReference>
<dbReference type="GO" id="GO:0046872">
    <property type="term" value="F:metal ion binding"/>
    <property type="evidence" value="ECO:0007669"/>
    <property type="project" value="UniProtKB-KW"/>
</dbReference>
<feature type="binding site" description="covalent" evidence="8">
    <location>
        <position position="245"/>
    </location>
    <ligand>
        <name>heme c</name>
        <dbReference type="ChEBI" id="CHEBI:61717"/>
        <label>2</label>
    </ligand>
</feature>
<dbReference type="GO" id="GO:0042597">
    <property type="term" value="C:periplasmic space"/>
    <property type="evidence" value="ECO:0007669"/>
    <property type="project" value="UniProtKB-SubCell"/>
</dbReference>
<dbReference type="PANTHER" id="PTHR30600">
    <property type="entry name" value="CYTOCHROME C PEROXIDASE-RELATED"/>
    <property type="match status" value="1"/>
</dbReference>
<dbReference type="GO" id="GO:0004130">
    <property type="term" value="F:cytochrome-c peroxidase activity"/>
    <property type="evidence" value="ECO:0007669"/>
    <property type="project" value="TreeGrafter"/>
</dbReference>
<dbReference type="OrthoDB" id="9805202at2"/>
<name>A0A1X7JKJ4_9SPHI</name>
<feature type="binding site" description="covalent" evidence="8">
    <location>
        <position position="242"/>
    </location>
    <ligand>
        <name>heme c</name>
        <dbReference type="ChEBI" id="CHEBI:61717"/>
        <label>2</label>
    </ligand>
</feature>
<dbReference type="InterPro" id="IPR036909">
    <property type="entry name" value="Cyt_c-like_dom_sf"/>
</dbReference>
<feature type="binding site" description="covalent" evidence="8">
    <location>
        <position position="98"/>
    </location>
    <ligand>
        <name>heme c</name>
        <dbReference type="ChEBI" id="CHEBI:61717"/>
        <label>1</label>
    </ligand>
</feature>
<keyword evidence="12" id="KW-1185">Reference proteome</keyword>
<evidence type="ECO:0000256" key="5">
    <source>
        <dbReference type="ARBA" id="ARBA00022764"/>
    </source>
</evidence>
<evidence type="ECO:0000256" key="3">
    <source>
        <dbReference type="ARBA" id="ARBA00022723"/>
    </source>
</evidence>
<dbReference type="Gene3D" id="1.10.760.10">
    <property type="entry name" value="Cytochrome c-like domain"/>
    <property type="match status" value="2"/>
</dbReference>
<evidence type="ECO:0000256" key="9">
    <source>
        <dbReference type="PIRSR" id="PIRSR000294-2"/>
    </source>
</evidence>
<feature type="binding site" description="covalent" evidence="8">
    <location>
        <position position="101"/>
    </location>
    <ligand>
        <name>heme c</name>
        <dbReference type="ChEBI" id="CHEBI:61717"/>
        <label>1</label>
    </ligand>
</feature>
<evidence type="ECO:0000256" key="8">
    <source>
        <dbReference type="PIRSR" id="PIRSR000294-1"/>
    </source>
</evidence>
<evidence type="ECO:0000256" key="2">
    <source>
        <dbReference type="ARBA" id="ARBA00022617"/>
    </source>
</evidence>
<reference evidence="11 12" key="1">
    <citation type="submission" date="2017-04" db="EMBL/GenBank/DDBJ databases">
        <authorList>
            <person name="Afonso C.L."/>
            <person name="Miller P.J."/>
            <person name="Scott M.A."/>
            <person name="Spackman E."/>
            <person name="Goraichik I."/>
            <person name="Dimitrov K.M."/>
            <person name="Suarez D.L."/>
            <person name="Swayne D.E."/>
        </authorList>
    </citation>
    <scope>NUCLEOTIDE SEQUENCE [LARGE SCALE GENOMIC DNA]</scope>
    <source>
        <strain evidence="11 12">DSM 22418</strain>
    </source>
</reference>
<sequence length="370" mass="41285">MRKTTLLYGFIAALCWNACGKSTHEPSPKEPPVVDSRSLREQYSSSWDQWPKAEWYDGVTAKELAALPDNPSVADPALITLGKALFFDNRLGNGGNSCASCHNPETYWHDQKKVATGIGTHHRNTPTMENVWYLAGNLFHDGRATTYMDQIAEAIESPIEMGGNLETLPWALQQIKGYTPLFTQAYGDAHITKERILEAIATFSKTISSEATPFDAFIQGQYSALNDQQLSGLHLFRTKGKCINCHNGPFFTDLQYHNLGYAVDWDGKLDHGRYEATKQETDRGKFRTPGLRNIANTAPYWHNGEIATLHEVIDLLNRGMPHTGRQKVNGKLSELVRPLQLTAAEQQAIIAFLQALSSDVPQMEKPVLPE</sequence>
<feature type="domain" description="Cytochrome c" evidence="10">
    <location>
        <begin position="227"/>
        <end position="357"/>
    </location>
</feature>
<dbReference type="SUPFAM" id="SSF46626">
    <property type="entry name" value="Cytochrome c"/>
    <property type="match status" value="2"/>
</dbReference>
<dbReference type="STRING" id="561061.SAMN05660862_1812"/>
<comment type="PTM">
    <text evidence="8">Binds 2 heme groups per subunit.</text>
</comment>
<dbReference type="InterPro" id="IPR004852">
    <property type="entry name" value="Di-haem_cyt_c_peroxidsae"/>
</dbReference>
<dbReference type="InterPro" id="IPR026259">
    <property type="entry name" value="MauG/Cytc_peroxidase"/>
</dbReference>
<keyword evidence="2 8" id="KW-0349">Heme</keyword>
<comment type="subcellular location">
    <subcellularLocation>
        <location evidence="1">Periplasm</location>
    </subcellularLocation>
</comment>
<keyword evidence="11" id="KW-0575">Peroxidase</keyword>
<gene>
    <name evidence="11" type="ORF">SAMN05660862_1812</name>
</gene>
<dbReference type="Pfam" id="PF03150">
    <property type="entry name" value="CCP_MauG"/>
    <property type="match status" value="1"/>
</dbReference>
<keyword evidence="6" id="KW-0560">Oxidoreductase</keyword>
<comment type="cofactor">
    <cofactor evidence="8">
        <name>heme</name>
        <dbReference type="ChEBI" id="CHEBI:30413"/>
    </cofactor>
    <text evidence="8">Binds 2 heme groups.</text>
</comment>
<dbReference type="InterPro" id="IPR009056">
    <property type="entry name" value="Cyt_c-like_dom"/>
</dbReference>
<evidence type="ECO:0000313" key="11">
    <source>
        <dbReference type="EMBL" id="SMG28528.1"/>
    </source>
</evidence>
<dbReference type="AlphaFoldDB" id="A0A1X7JKJ4"/>
<dbReference type="PANTHER" id="PTHR30600:SF10">
    <property type="entry name" value="BLL6722 PROTEIN"/>
    <property type="match status" value="1"/>
</dbReference>
<evidence type="ECO:0000256" key="4">
    <source>
        <dbReference type="ARBA" id="ARBA00022729"/>
    </source>
</evidence>
<accession>A0A1X7JKJ4</accession>
<protein>
    <submittedName>
        <fullName evidence="11">Cytochrome c peroxidase</fullName>
    </submittedName>
</protein>
<feature type="domain" description="Cytochrome c" evidence="10">
    <location>
        <begin position="77"/>
        <end position="202"/>
    </location>
</feature>
<evidence type="ECO:0000256" key="1">
    <source>
        <dbReference type="ARBA" id="ARBA00004418"/>
    </source>
</evidence>
<dbReference type="Proteomes" id="UP000192980">
    <property type="component" value="Unassembled WGS sequence"/>
</dbReference>
<keyword evidence="4" id="KW-0732">Signal</keyword>
<dbReference type="GO" id="GO:0009055">
    <property type="term" value="F:electron transfer activity"/>
    <property type="evidence" value="ECO:0007669"/>
    <property type="project" value="InterPro"/>
</dbReference>
<feature type="binding site" description="axial binding residue" evidence="9">
    <location>
        <position position="102"/>
    </location>
    <ligand>
        <name>heme c</name>
        <dbReference type="ChEBI" id="CHEBI:61717"/>
        <label>1</label>
    </ligand>
    <ligandPart>
        <name>Fe</name>
        <dbReference type="ChEBI" id="CHEBI:18248"/>
    </ligandPart>
</feature>
<dbReference type="EMBL" id="FXAU01000003">
    <property type="protein sequence ID" value="SMG28528.1"/>
    <property type="molecule type" value="Genomic_DNA"/>
</dbReference>
<keyword evidence="5" id="KW-0574">Periplasm</keyword>
<keyword evidence="7 9" id="KW-0408">Iron</keyword>
<proteinExistence type="predicted"/>
<organism evidence="11 12">
    <name type="scientific">Sphingobacterium psychroaquaticum</name>
    <dbReference type="NCBI Taxonomy" id="561061"/>
    <lineage>
        <taxon>Bacteria</taxon>
        <taxon>Pseudomonadati</taxon>
        <taxon>Bacteroidota</taxon>
        <taxon>Sphingobacteriia</taxon>
        <taxon>Sphingobacteriales</taxon>
        <taxon>Sphingobacteriaceae</taxon>
        <taxon>Sphingobacterium</taxon>
    </lineage>
</organism>
<feature type="binding site" description="axial binding residue" evidence="9">
    <location>
        <position position="246"/>
    </location>
    <ligand>
        <name>heme c</name>
        <dbReference type="ChEBI" id="CHEBI:61717"/>
        <label>2</label>
    </ligand>
    <ligandPart>
        <name>Fe</name>
        <dbReference type="ChEBI" id="CHEBI:18248"/>
    </ligandPart>
</feature>
<keyword evidence="3 9" id="KW-0479">Metal-binding</keyword>
<dbReference type="PROSITE" id="PS51007">
    <property type="entry name" value="CYTC"/>
    <property type="match status" value="2"/>
</dbReference>
<evidence type="ECO:0000256" key="7">
    <source>
        <dbReference type="ARBA" id="ARBA00023004"/>
    </source>
</evidence>
<dbReference type="RefSeq" id="WP_085472579.1">
    <property type="nucleotide sequence ID" value="NZ_FXAU01000003.1"/>
</dbReference>